<feature type="compositionally biased region" description="Polar residues" evidence="8">
    <location>
        <begin position="831"/>
        <end position="841"/>
    </location>
</feature>
<dbReference type="PANTHER" id="PTHR12271">
    <property type="entry name" value="POLY A POLYMERASE CID PAP -RELATED"/>
    <property type="match status" value="1"/>
</dbReference>
<dbReference type="Pfam" id="PF03828">
    <property type="entry name" value="PAP_assoc"/>
    <property type="match status" value="1"/>
</dbReference>
<keyword evidence="6" id="KW-0479">Metal-binding</keyword>
<feature type="domain" description="Poly(A) RNA polymerase mitochondrial-like central palm" evidence="10">
    <location>
        <begin position="144"/>
        <end position="275"/>
    </location>
</feature>
<feature type="compositionally biased region" description="Polar residues" evidence="8">
    <location>
        <begin position="18"/>
        <end position="28"/>
    </location>
</feature>
<evidence type="ECO:0000256" key="7">
    <source>
        <dbReference type="ARBA" id="ARBA00022842"/>
    </source>
</evidence>
<evidence type="ECO:0000313" key="12">
    <source>
        <dbReference type="Proteomes" id="UP001316803"/>
    </source>
</evidence>
<feature type="domain" description="PAP-associated" evidence="9">
    <location>
        <begin position="365"/>
        <end position="420"/>
    </location>
</feature>
<feature type="compositionally biased region" description="Pro residues" evidence="8">
    <location>
        <begin position="483"/>
        <end position="496"/>
    </location>
</feature>
<comment type="cofactor">
    <cofactor evidence="2">
        <name>Mg(2+)</name>
        <dbReference type="ChEBI" id="CHEBI:18420"/>
    </cofactor>
</comment>
<comment type="cofactor">
    <cofactor evidence="1">
        <name>Mn(2+)</name>
        <dbReference type="ChEBI" id="CHEBI:29035"/>
    </cofactor>
</comment>
<evidence type="ECO:0000259" key="10">
    <source>
        <dbReference type="Pfam" id="PF22600"/>
    </source>
</evidence>
<evidence type="ECO:0000256" key="3">
    <source>
        <dbReference type="ARBA" id="ARBA00008593"/>
    </source>
</evidence>
<feature type="compositionally biased region" description="Polar residues" evidence="8">
    <location>
        <begin position="54"/>
        <end position="63"/>
    </location>
</feature>
<proteinExistence type="inferred from homology"/>
<dbReference type="GO" id="GO:0031123">
    <property type="term" value="P:RNA 3'-end processing"/>
    <property type="evidence" value="ECO:0007669"/>
    <property type="project" value="TreeGrafter"/>
</dbReference>
<dbReference type="GO" id="GO:0046872">
    <property type="term" value="F:metal ion binding"/>
    <property type="evidence" value="ECO:0007669"/>
    <property type="project" value="UniProtKB-KW"/>
</dbReference>
<dbReference type="EMBL" id="JAKLMC020000036">
    <property type="protein sequence ID" value="KAK5949434.1"/>
    <property type="molecule type" value="Genomic_DNA"/>
</dbReference>
<organism evidence="11 12">
    <name type="scientific">Knufia fluminis</name>
    <dbReference type="NCBI Taxonomy" id="191047"/>
    <lineage>
        <taxon>Eukaryota</taxon>
        <taxon>Fungi</taxon>
        <taxon>Dikarya</taxon>
        <taxon>Ascomycota</taxon>
        <taxon>Pezizomycotina</taxon>
        <taxon>Eurotiomycetes</taxon>
        <taxon>Chaetothyriomycetidae</taxon>
        <taxon>Chaetothyriales</taxon>
        <taxon>Trichomeriaceae</taxon>
        <taxon>Knufia</taxon>
    </lineage>
</organism>
<dbReference type="CDD" id="cd05402">
    <property type="entry name" value="NT_PAP_TUTase"/>
    <property type="match status" value="1"/>
</dbReference>
<dbReference type="SUPFAM" id="SSF81631">
    <property type="entry name" value="PAP/OAS1 substrate-binding domain"/>
    <property type="match status" value="1"/>
</dbReference>
<evidence type="ECO:0000256" key="8">
    <source>
        <dbReference type="SAM" id="MobiDB-lite"/>
    </source>
</evidence>
<name>A0AAN8E978_9EURO</name>
<evidence type="ECO:0000256" key="6">
    <source>
        <dbReference type="ARBA" id="ARBA00022723"/>
    </source>
</evidence>
<comment type="similarity">
    <text evidence="3">Belongs to the DNA polymerase type-B-like family.</text>
</comment>
<dbReference type="InterPro" id="IPR054708">
    <property type="entry name" value="MTPAP-like_central"/>
</dbReference>
<dbReference type="Pfam" id="PF22600">
    <property type="entry name" value="MTPAP-like_central"/>
    <property type="match status" value="1"/>
</dbReference>
<accession>A0AAN8E978</accession>
<feature type="region of interest" description="Disordered" evidence="8">
    <location>
        <begin position="789"/>
        <end position="895"/>
    </location>
</feature>
<dbReference type="Gene3D" id="3.30.460.10">
    <property type="entry name" value="Beta Polymerase, domain 2"/>
    <property type="match status" value="1"/>
</dbReference>
<feature type="compositionally biased region" description="Polar residues" evidence="8">
    <location>
        <begin position="508"/>
        <end position="517"/>
    </location>
</feature>
<gene>
    <name evidence="11" type="ORF">OHC33_009608</name>
</gene>
<dbReference type="InterPro" id="IPR043519">
    <property type="entry name" value="NT_sf"/>
</dbReference>
<feature type="region of interest" description="Disordered" evidence="8">
    <location>
        <begin position="478"/>
        <end position="532"/>
    </location>
</feature>
<evidence type="ECO:0000256" key="5">
    <source>
        <dbReference type="ARBA" id="ARBA00022679"/>
    </source>
</evidence>
<dbReference type="PANTHER" id="PTHR12271:SF113">
    <property type="entry name" value="POLY(A) RNA POLYMERASE CID11"/>
    <property type="match status" value="1"/>
</dbReference>
<dbReference type="GO" id="GO:0010605">
    <property type="term" value="P:negative regulation of macromolecule metabolic process"/>
    <property type="evidence" value="ECO:0007669"/>
    <property type="project" value="UniProtKB-ARBA"/>
</dbReference>
<comment type="caution">
    <text evidence="11">The sequence shown here is derived from an EMBL/GenBank/DDBJ whole genome shotgun (WGS) entry which is preliminary data.</text>
</comment>
<evidence type="ECO:0000256" key="1">
    <source>
        <dbReference type="ARBA" id="ARBA00001936"/>
    </source>
</evidence>
<feature type="compositionally biased region" description="Polar residues" evidence="8">
    <location>
        <begin position="873"/>
        <end position="895"/>
    </location>
</feature>
<dbReference type="InterPro" id="IPR002058">
    <property type="entry name" value="PAP_assoc"/>
</dbReference>
<feature type="region of interest" description="Disordered" evidence="8">
    <location>
        <begin position="588"/>
        <end position="617"/>
    </location>
</feature>
<dbReference type="GO" id="GO:1990817">
    <property type="term" value="F:poly(A) RNA polymerase activity"/>
    <property type="evidence" value="ECO:0007669"/>
    <property type="project" value="UniProtKB-EC"/>
</dbReference>
<dbReference type="EC" id="2.7.7.19" evidence="4"/>
<feature type="compositionally biased region" description="Basic and acidic residues" evidence="8">
    <location>
        <begin position="1"/>
        <end position="14"/>
    </location>
</feature>
<feature type="compositionally biased region" description="Basic residues" evidence="8">
    <location>
        <begin position="1017"/>
        <end position="1026"/>
    </location>
</feature>
<dbReference type="SUPFAM" id="SSF81301">
    <property type="entry name" value="Nucleotidyltransferase"/>
    <property type="match status" value="1"/>
</dbReference>
<sequence>MSNKSTNEDERTVIEPETQVSALRNMSRSEMPDPTMAEAQSSRLSPASAKARSLPSTPSQRPHSPNGRRASPVTATATREASPQSLRRGAGRTPPTYRRGMICKYETGMKQARRRVPYTLGPEKLEPDPEGAAKRLNSNEELRITADMQALYGRLLPTNESETKRQKLVEKLEKLLKERWPGQQINVSVFGSTGNRLGTNDSDVDTCIMTDCKEIEHTCSIADLLARNGMERVVCVSSAKVPIVKVWDPDLQVACDMNVNNPIALENTELIRSYVAIDDRFRPLAMIVKYWAKRRILNDAALGGTLSSYTWICLVLNFLQTRSPPILPSLQQNPNLEPRLLGGVNVAFDKDLSKYNGFGKVNTSSLGELLFQFFHHYAHELDFEKSVMSVRVGKVIPKTQKAWHLLQDNRLCVEEPFNSSRNLGNTADDTSVRGIHLELRRACDLVAAGNLTECCEQYIPPQTEPLPRRTETFIQPTTKAIIPQPPPQAQPQPTRPGKPNYKRPRPHNNATRRSSNPPGRAGTHLRDLPPNHLRDLPFQMTPQELQLQAQHQQHLLHDQLFQQYQYLQLQEQELRLQLIRHRVAASGYSPSALSGADSMDEGQNSSIPSRTNPSSRMPLTAPLYQTRFNSNSAFHSNGISSSGIVTNPASPLLSTTVPDSRRYARRASVNSAAVNTLRAHSQPARVVPASNGLPYLSQRFDVPVRQVGTSGNRRSSVTSNPQDPLARYLASRMSQQGTRYDAGRRPVEYVGYYVGQSPSLSAHHGSATVSPIPSTAGLAIQNGGLSPRISARSSRLPSVSTSPASHYASVANSTSVMDPVTENGPIPESEPVQNSPPSNRSGPLIVDGSLNSPPRRQPASRPVRSSSEELDISVTTSEDAGLDTPSSSDDMSKNGSMRRKMGNGVAYNHLNGDVVHENDFLSLNGASTRFADPLGYEHSDPSDVLRKIEDERKLRELTTALAAATVNNGHSSHNSTRKHEAPTMGSLAGPPLVPMANGINLAHAAGPNGSQEWQTQSKKKKKNKKGPKVEAVDAQAGVNKGEAIPQNEELRKGG</sequence>
<evidence type="ECO:0000313" key="11">
    <source>
        <dbReference type="EMBL" id="KAK5949434.1"/>
    </source>
</evidence>
<keyword evidence="7" id="KW-0460">Magnesium</keyword>
<keyword evidence="12" id="KW-1185">Reference proteome</keyword>
<feature type="compositionally biased region" description="Polar residues" evidence="8">
    <location>
        <begin position="73"/>
        <end position="85"/>
    </location>
</feature>
<feature type="compositionally biased region" description="Polar residues" evidence="8">
    <location>
        <begin position="791"/>
        <end position="816"/>
    </location>
</feature>
<feature type="compositionally biased region" description="Polar residues" evidence="8">
    <location>
        <begin position="601"/>
        <end position="617"/>
    </location>
</feature>
<feature type="region of interest" description="Disordered" evidence="8">
    <location>
        <begin position="1"/>
        <end position="98"/>
    </location>
</feature>
<dbReference type="AlphaFoldDB" id="A0AAN8E978"/>
<evidence type="ECO:0000259" key="9">
    <source>
        <dbReference type="Pfam" id="PF03828"/>
    </source>
</evidence>
<dbReference type="Proteomes" id="UP001316803">
    <property type="component" value="Unassembled WGS sequence"/>
</dbReference>
<reference evidence="11 12" key="1">
    <citation type="submission" date="2022-12" db="EMBL/GenBank/DDBJ databases">
        <title>Genomic features and morphological characterization of a novel Knufia sp. strain isolated from spacecraft assembly facility.</title>
        <authorList>
            <person name="Teixeira M."/>
            <person name="Chander A.M."/>
            <person name="Stajich J.E."/>
            <person name="Venkateswaran K."/>
        </authorList>
    </citation>
    <scope>NUCLEOTIDE SEQUENCE [LARGE SCALE GENOMIC DNA]</scope>
    <source>
        <strain evidence="11 12">FJI-L2-BK-P2</strain>
    </source>
</reference>
<dbReference type="Gene3D" id="1.10.1410.10">
    <property type="match status" value="1"/>
</dbReference>
<evidence type="ECO:0000256" key="2">
    <source>
        <dbReference type="ARBA" id="ARBA00001946"/>
    </source>
</evidence>
<feature type="region of interest" description="Disordered" evidence="8">
    <location>
        <begin position="998"/>
        <end position="1054"/>
    </location>
</feature>
<keyword evidence="5" id="KW-0808">Transferase</keyword>
<evidence type="ECO:0000256" key="4">
    <source>
        <dbReference type="ARBA" id="ARBA00012388"/>
    </source>
</evidence>
<protein>
    <recommendedName>
        <fullName evidence="4">polynucleotide adenylyltransferase</fullName>
        <ecNumber evidence="4">2.7.7.19</ecNumber>
    </recommendedName>
</protein>